<dbReference type="PANTHER" id="PTHR11717:SF31">
    <property type="entry name" value="LOW MOLECULAR WEIGHT PROTEIN-TYROSINE-PHOSPHATASE ETP-RELATED"/>
    <property type="match status" value="1"/>
</dbReference>
<dbReference type="RefSeq" id="WP_015759517.1">
    <property type="nucleotide sequence ID" value="NC_013216.1"/>
</dbReference>
<feature type="active site" description="Proton donor" evidence="4">
    <location>
        <position position="122"/>
    </location>
</feature>
<dbReference type="InterPro" id="IPR036196">
    <property type="entry name" value="Ptyr_pPase_sf"/>
</dbReference>
<evidence type="ECO:0000313" key="6">
    <source>
        <dbReference type="EMBL" id="ACV64847.1"/>
    </source>
</evidence>
<dbReference type="PRINTS" id="PR00719">
    <property type="entry name" value="LMWPTPASE"/>
</dbReference>
<dbReference type="eggNOG" id="COG0394">
    <property type="taxonomic scope" value="Bacteria"/>
</dbReference>
<dbReference type="Pfam" id="PF01451">
    <property type="entry name" value="LMWPc"/>
    <property type="match status" value="1"/>
</dbReference>
<dbReference type="STRING" id="485916.Dtox_4179"/>
<dbReference type="HOGENOM" id="CLU_071415_1_2_9"/>
<dbReference type="OrthoDB" id="9784339at2"/>
<feature type="domain" description="Phosphotyrosine protein phosphatase I" evidence="5">
    <location>
        <begin position="3"/>
        <end position="148"/>
    </location>
</feature>
<dbReference type="EMBL" id="CP001720">
    <property type="protein sequence ID" value="ACV64847.1"/>
    <property type="molecule type" value="Genomic_DNA"/>
</dbReference>
<dbReference type="SMART" id="SM00226">
    <property type="entry name" value="LMWPc"/>
    <property type="match status" value="1"/>
</dbReference>
<protein>
    <submittedName>
        <fullName evidence="6">Protein tyrosine phosphatase</fullName>
    </submittedName>
</protein>
<dbReference type="InterPro" id="IPR017867">
    <property type="entry name" value="Tyr_phospatase_low_mol_wt"/>
</dbReference>
<dbReference type="CDD" id="cd16344">
    <property type="entry name" value="LMWPAP"/>
    <property type="match status" value="1"/>
</dbReference>
<evidence type="ECO:0000313" key="7">
    <source>
        <dbReference type="Proteomes" id="UP000002217"/>
    </source>
</evidence>
<keyword evidence="2" id="KW-0378">Hydrolase</keyword>
<keyword evidence="7" id="KW-1185">Reference proteome</keyword>
<evidence type="ECO:0000256" key="2">
    <source>
        <dbReference type="ARBA" id="ARBA00022801"/>
    </source>
</evidence>
<dbReference type="InterPro" id="IPR050438">
    <property type="entry name" value="LMW_PTPase"/>
</dbReference>
<feature type="active site" evidence="4">
    <location>
        <position position="15"/>
    </location>
</feature>
<organism evidence="6 7">
    <name type="scientific">Desulfofarcimen acetoxidans (strain ATCC 49208 / DSM 771 / KCTC 5769 / VKM B-1644 / 5575)</name>
    <name type="common">Desulfotomaculum acetoxidans</name>
    <dbReference type="NCBI Taxonomy" id="485916"/>
    <lineage>
        <taxon>Bacteria</taxon>
        <taxon>Bacillati</taxon>
        <taxon>Bacillota</taxon>
        <taxon>Clostridia</taxon>
        <taxon>Eubacteriales</taxon>
        <taxon>Peptococcaceae</taxon>
        <taxon>Desulfofarcimen</taxon>
    </lineage>
</organism>
<dbReference type="InterPro" id="IPR023485">
    <property type="entry name" value="Ptyr_pPase"/>
</dbReference>
<evidence type="ECO:0000259" key="5">
    <source>
        <dbReference type="SMART" id="SM00226"/>
    </source>
</evidence>
<accession>C8VZA2</accession>
<dbReference type="AlphaFoldDB" id="C8VZA2"/>
<name>C8VZA2_DESAS</name>
<reference evidence="6 7" key="1">
    <citation type="journal article" date="2009" name="Stand. Genomic Sci.">
        <title>Complete genome sequence of Desulfotomaculum acetoxidans type strain (5575).</title>
        <authorList>
            <person name="Spring S."/>
            <person name="Lapidus A."/>
            <person name="Schroder M."/>
            <person name="Gleim D."/>
            <person name="Sims D."/>
            <person name="Meincke L."/>
            <person name="Glavina Del Rio T."/>
            <person name="Tice H."/>
            <person name="Copeland A."/>
            <person name="Cheng J.F."/>
            <person name="Lucas S."/>
            <person name="Chen F."/>
            <person name="Nolan M."/>
            <person name="Bruce D."/>
            <person name="Goodwin L."/>
            <person name="Pitluck S."/>
            <person name="Ivanova N."/>
            <person name="Mavromatis K."/>
            <person name="Mikhailova N."/>
            <person name="Pati A."/>
            <person name="Chen A."/>
            <person name="Palaniappan K."/>
            <person name="Land M."/>
            <person name="Hauser L."/>
            <person name="Chang Y.J."/>
            <person name="Jeffries C.D."/>
            <person name="Chain P."/>
            <person name="Saunders E."/>
            <person name="Brettin T."/>
            <person name="Detter J.C."/>
            <person name="Goker M."/>
            <person name="Bristow J."/>
            <person name="Eisen J.A."/>
            <person name="Markowitz V."/>
            <person name="Hugenholtz P."/>
            <person name="Kyrpides N.C."/>
            <person name="Klenk H.P."/>
            <person name="Han C."/>
        </authorList>
    </citation>
    <scope>NUCLEOTIDE SEQUENCE [LARGE SCALE GENOMIC DNA]</scope>
    <source>
        <strain evidence="7">ATCC 49208 / DSM 771 / VKM B-1644</strain>
    </source>
</reference>
<evidence type="ECO:0000256" key="4">
    <source>
        <dbReference type="PIRSR" id="PIRSR617867-1"/>
    </source>
</evidence>
<dbReference type="Proteomes" id="UP000002217">
    <property type="component" value="Chromosome"/>
</dbReference>
<dbReference type="SUPFAM" id="SSF52788">
    <property type="entry name" value="Phosphotyrosine protein phosphatases I"/>
    <property type="match status" value="1"/>
</dbReference>
<dbReference type="PANTHER" id="PTHR11717">
    <property type="entry name" value="LOW MOLECULAR WEIGHT PROTEIN TYROSINE PHOSPHATASE"/>
    <property type="match status" value="1"/>
</dbReference>
<feature type="active site" description="Nucleophile" evidence="4">
    <location>
        <position position="9"/>
    </location>
</feature>
<dbReference type="KEGG" id="dae:Dtox_4179"/>
<evidence type="ECO:0000256" key="1">
    <source>
        <dbReference type="ARBA" id="ARBA00011063"/>
    </source>
</evidence>
<keyword evidence="3" id="KW-0904">Protein phosphatase</keyword>
<comment type="similarity">
    <text evidence="1">Belongs to the low molecular weight phosphotyrosine protein phosphatase family.</text>
</comment>
<evidence type="ECO:0000256" key="3">
    <source>
        <dbReference type="ARBA" id="ARBA00022912"/>
    </source>
</evidence>
<dbReference type="GO" id="GO:0004725">
    <property type="term" value="F:protein tyrosine phosphatase activity"/>
    <property type="evidence" value="ECO:0007669"/>
    <property type="project" value="InterPro"/>
</dbReference>
<dbReference type="Gene3D" id="3.40.50.2300">
    <property type="match status" value="1"/>
</dbReference>
<gene>
    <name evidence="6" type="ordered locus">Dtox_4179</name>
</gene>
<proteinExistence type="inferred from homology"/>
<sequence length="156" mass="16994">MSSKILFVCTGNTCRSSMAEALARKILSIKQSVPDIIVASAGVAAWPGGPASPQAVEALWEYRIDLSSHRAKMVNWQEVDGADLILTMTASHRQILISRFPSAAGKIFTLGSYSGEEGDIVDPFGQTVAVYRKCAASLWELLETALDKFCRQLEKE</sequence>